<keyword evidence="1" id="KW-0812">Transmembrane</keyword>
<sequence length="96" mass="10897">MWRARTSGRVEIKIASVLDIGTVHRVPTYSTQRMHQHSGSTSAHRMLHLHNLFKLPTYFLVFIIACPLSVHMPAKPSLFLLRGVLVYNRGNRGLSC</sequence>
<evidence type="ECO:0000313" key="2">
    <source>
        <dbReference type="EMBL" id="RPB26389.1"/>
    </source>
</evidence>
<feature type="transmembrane region" description="Helical" evidence="1">
    <location>
        <begin position="55"/>
        <end position="74"/>
    </location>
</feature>
<dbReference type="AlphaFoldDB" id="A0A3N4LXS6"/>
<evidence type="ECO:0000256" key="1">
    <source>
        <dbReference type="SAM" id="Phobius"/>
    </source>
</evidence>
<reference evidence="2 3" key="1">
    <citation type="journal article" date="2018" name="Nat. Ecol. Evol.">
        <title>Pezizomycetes genomes reveal the molecular basis of ectomycorrhizal truffle lifestyle.</title>
        <authorList>
            <person name="Murat C."/>
            <person name="Payen T."/>
            <person name="Noel B."/>
            <person name="Kuo A."/>
            <person name="Morin E."/>
            <person name="Chen J."/>
            <person name="Kohler A."/>
            <person name="Krizsan K."/>
            <person name="Balestrini R."/>
            <person name="Da Silva C."/>
            <person name="Montanini B."/>
            <person name="Hainaut M."/>
            <person name="Levati E."/>
            <person name="Barry K.W."/>
            <person name="Belfiori B."/>
            <person name="Cichocki N."/>
            <person name="Clum A."/>
            <person name="Dockter R.B."/>
            <person name="Fauchery L."/>
            <person name="Guy J."/>
            <person name="Iotti M."/>
            <person name="Le Tacon F."/>
            <person name="Lindquist E.A."/>
            <person name="Lipzen A."/>
            <person name="Malagnac F."/>
            <person name="Mello A."/>
            <person name="Molinier V."/>
            <person name="Miyauchi S."/>
            <person name="Poulain J."/>
            <person name="Riccioni C."/>
            <person name="Rubini A."/>
            <person name="Sitrit Y."/>
            <person name="Splivallo R."/>
            <person name="Traeger S."/>
            <person name="Wang M."/>
            <person name="Zifcakova L."/>
            <person name="Wipf D."/>
            <person name="Zambonelli A."/>
            <person name="Paolocci F."/>
            <person name="Nowrousian M."/>
            <person name="Ottonello S."/>
            <person name="Baldrian P."/>
            <person name="Spatafora J.W."/>
            <person name="Henrissat B."/>
            <person name="Nagy L.G."/>
            <person name="Aury J.M."/>
            <person name="Wincker P."/>
            <person name="Grigoriev I.V."/>
            <person name="Bonfante P."/>
            <person name="Martin F.M."/>
        </authorList>
    </citation>
    <scope>NUCLEOTIDE SEQUENCE [LARGE SCALE GENOMIC DNA]</scope>
    <source>
        <strain evidence="2 3">ATCC MYA-4762</strain>
    </source>
</reference>
<dbReference type="InParanoid" id="A0A3N4LXS6"/>
<accession>A0A3N4LXS6</accession>
<dbReference type="Proteomes" id="UP000267821">
    <property type="component" value="Unassembled WGS sequence"/>
</dbReference>
<keyword evidence="1" id="KW-1133">Transmembrane helix</keyword>
<evidence type="ECO:0000313" key="3">
    <source>
        <dbReference type="Proteomes" id="UP000267821"/>
    </source>
</evidence>
<keyword evidence="3" id="KW-1185">Reference proteome</keyword>
<protein>
    <submittedName>
        <fullName evidence="2">Uncharacterized protein</fullName>
    </submittedName>
</protein>
<organism evidence="2 3">
    <name type="scientific">Terfezia boudieri ATCC MYA-4762</name>
    <dbReference type="NCBI Taxonomy" id="1051890"/>
    <lineage>
        <taxon>Eukaryota</taxon>
        <taxon>Fungi</taxon>
        <taxon>Dikarya</taxon>
        <taxon>Ascomycota</taxon>
        <taxon>Pezizomycotina</taxon>
        <taxon>Pezizomycetes</taxon>
        <taxon>Pezizales</taxon>
        <taxon>Pezizaceae</taxon>
        <taxon>Terfezia</taxon>
    </lineage>
</organism>
<dbReference type="EMBL" id="ML121535">
    <property type="protein sequence ID" value="RPB26389.1"/>
    <property type="molecule type" value="Genomic_DNA"/>
</dbReference>
<keyword evidence="1" id="KW-0472">Membrane</keyword>
<gene>
    <name evidence="2" type="ORF">L211DRAFT_716811</name>
</gene>
<name>A0A3N4LXS6_9PEZI</name>
<proteinExistence type="predicted"/>